<keyword evidence="1" id="KW-0614">Plasmid</keyword>
<geneLocation type="plasmid" evidence="1">
    <name>pBC453</name>
</geneLocation>
<sequence>MSPVSTSINIQYSKFSHRAKKRCANRLDGIATAAMDSTTTVSVPDSLITATSEDVAFGKAAHMDPIPIGSMDSDSRIASHGVALVGVAFYRSVRSAVEPI</sequence>
<dbReference type="AlphaFoldDB" id="A0A250LKU5"/>
<organism evidence="1">
    <name type="scientific">Burkholderia contaminans</name>
    <dbReference type="NCBI Taxonomy" id="488447"/>
    <lineage>
        <taxon>Bacteria</taxon>
        <taxon>Pseudomonadati</taxon>
        <taxon>Pseudomonadota</taxon>
        <taxon>Betaproteobacteria</taxon>
        <taxon>Burkholderiales</taxon>
        <taxon>Burkholderiaceae</taxon>
        <taxon>Burkholderia</taxon>
        <taxon>Burkholderia cepacia complex</taxon>
    </lineage>
</organism>
<reference evidence="1" key="1">
    <citation type="journal article" date="2016" name="Biosci. Biotechnol. Biochem.">
        <title>Bioconversion of AHX to AOH by resting cells of Burkholderia contaminans CH-1.</title>
        <authorList>
            <person name="Choi J.H."/>
            <person name="Kikuchi A."/>
            <person name="Pumkaeo P."/>
            <person name="Hirai H."/>
            <person name="Tokuyama S."/>
            <person name="Kawagishi H."/>
        </authorList>
    </citation>
    <scope>NUCLEOTIDE SEQUENCE</scope>
    <source>
        <strain evidence="1">CH-1</strain>
        <plasmid evidence="1">pBC453</plasmid>
    </source>
</reference>
<reference evidence="1" key="2">
    <citation type="journal article" date="2017" name="Genome Announc.">
        <title>High-Quality Draft Genome Sequence of Burkholderia contaminans CH-1, a Gram-Negative Bacterium That Metabolizes 2-Azahypoxanthine, a Plant Growth-Regulating Compound.</title>
        <authorList>
            <person name="Choi J.-H."/>
            <person name="Sugiura H."/>
            <person name="Moriuchi R."/>
            <person name="Kawagishi H."/>
            <person name="Dohra H."/>
        </authorList>
    </citation>
    <scope>NUCLEOTIDE SEQUENCE</scope>
    <source>
        <strain evidence="1">CH-1</strain>
        <plasmid evidence="1">pBC453</plasmid>
    </source>
</reference>
<dbReference type="EMBL" id="AP018360">
    <property type="protein sequence ID" value="BBA45180.1"/>
    <property type="molecule type" value="Genomic_DNA"/>
</dbReference>
<evidence type="ECO:0000313" key="1">
    <source>
        <dbReference type="EMBL" id="BBA45180.1"/>
    </source>
</evidence>
<accession>A0A250LKU5</accession>
<gene>
    <name evidence="1" type="ORF">BCCH1_76910</name>
</gene>
<protein>
    <submittedName>
        <fullName evidence="1">Uncharacterized protein</fullName>
    </submittedName>
</protein>
<proteinExistence type="predicted"/>
<name>A0A250LKU5_9BURK</name>